<reference evidence="2 3" key="1">
    <citation type="submission" date="2019-03" db="EMBL/GenBank/DDBJ databases">
        <title>Draft genome sequences of novel Actinobacteria.</title>
        <authorList>
            <person name="Sahin N."/>
            <person name="Ay H."/>
            <person name="Saygin H."/>
        </authorList>
    </citation>
    <scope>NUCLEOTIDE SEQUENCE [LARGE SCALE GENOMIC DNA]</scope>
    <source>
        <strain evidence="2 3">DSM 41900</strain>
    </source>
</reference>
<dbReference type="GO" id="GO:0016787">
    <property type="term" value="F:hydrolase activity"/>
    <property type="evidence" value="ECO:0007669"/>
    <property type="project" value="UniProtKB-KW"/>
</dbReference>
<dbReference type="RefSeq" id="WP_132816054.1">
    <property type="nucleotide sequence ID" value="NZ_SMKI01000014.1"/>
</dbReference>
<dbReference type="AlphaFoldDB" id="A0A4R4TNU7"/>
<dbReference type="Pfam" id="PF00144">
    <property type="entry name" value="Beta-lactamase"/>
    <property type="match status" value="1"/>
</dbReference>
<gene>
    <name evidence="2" type="ORF">E1283_02420</name>
</gene>
<dbReference type="SUPFAM" id="SSF56601">
    <property type="entry name" value="beta-lactamase/transpeptidase-like"/>
    <property type="match status" value="1"/>
</dbReference>
<dbReference type="EMBL" id="SMKI01000014">
    <property type="protein sequence ID" value="TDC79560.1"/>
    <property type="molecule type" value="Genomic_DNA"/>
</dbReference>
<dbReference type="InterPro" id="IPR001466">
    <property type="entry name" value="Beta-lactam-related"/>
</dbReference>
<dbReference type="Gene3D" id="3.40.710.10">
    <property type="entry name" value="DD-peptidase/beta-lactamase superfamily"/>
    <property type="match status" value="1"/>
</dbReference>
<dbReference type="OrthoDB" id="3422781at2"/>
<dbReference type="PANTHER" id="PTHR43319">
    <property type="entry name" value="BETA-LACTAMASE-RELATED"/>
    <property type="match status" value="1"/>
</dbReference>
<evidence type="ECO:0000313" key="3">
    <source>
        <dbReference type="Proteomes" id="UP000295345"/>
    </source>
</evidence>
<evidence type="ECO:0000313" key="2">
    <source>
        <dbReference type="EMBL" id="TDC79560.1"/>
    </source>
</evidence>
<dbReference type="InterPro" id="IPR052907">
    <property type="entry name" value="Beta-lactamase/esterase"/>
</dbReference>
<organism evidence="2 3">
    <name type="scientific">Streptomyces hainanensis</name>
    <dbReference type="NCBI Taxonomy" id="402648"/>
    <lineage>
        <taxon>Bacteria</taxon>
        <taxon>Bacillati</taxon>
        <taxon>Actinomycetota</taxon>
        <taxon>Actinomycetes</taxon>
        <taxon>Kitasatosporales</taxon>
        <taxon>Streptomycetaceae</taxon>
        <taxon>Streptomyces</taxon>
    </lineage>
</organism>
<keyword evidence="3" id="KW-1185">Reference proteome</keyword>
<evidence type="ECO:0000259" key="1">
    <source>
        <dbReference type="Pfam" id="PF00144"/>
    </source>
</evidence>
<keyword evidence="2" id="KW-0378">Hydrolase</keyword>
<sequence>MTTQTSDLAVQGTVAEGYEPVREEFAALLAAEPELAAQVAAHVDGRRVVDLWGGPGMAGDSLLGVFSSTKGAAFLVVALLAQEGALDLDREVAAYWPEFAAAGKAGVTVRELLGHRAGLVGVDGGFSLAEVADDAALAERLAPQRPYWRPGTAFGYHSLTIGALAAELVRRVSGATLRDVYRARLAGPHDVDFHLGVPASELPRVIDVLPPRPPAVEPAPIEPDSLAGIAYNLQHPSSVDLAALPNLPEIRAGGPASVGGVGSARGLAALYAAGLALLTPDTLAECAQPYSTGRDLVLGMERAHGLGFMVAAPYLGARAFGHDGAGGSMAFADPAAGLAFGYTRRRVPTPGGAGPDAERLATTTRACVRRRRR</sequence>
<accession>A0A4R4TNU7</accession>
<dbReference type="InterPro" id="IPR012338">
    <property type="entry name" value="Beta-lactam/transpept-like"/>
</dbReference>
<dbReference type="Proteomes" id="UP000295345">
    <property type="component" value="Unassembled WGS sequence"/>
</dbReference>
<name>A0A4R4TNU7_9ACTN</name>
<protein>
    <submittedName>
        <fullName evidence="2">Class A beta-lactamase-related serine hydrolase</fullName>
    </submittedName>
</protein>
<dbReference type="PANTHER" id="PTHR43319:SF3">
    <property type="entry name" value="BETA-LACTAMASE-RELATED DOMAIN-CONTAINING PROTEIN"/>
    <property type="match status" value="1"/>
</dbReference>
<proteinExistence type="predicted"/>
<feature type="domain" description="Beta-lactamase-related" evidence="1">
    <location>
        <begin position="29"/>
        <end position="358"/>
    </location>
</feature>
<comment type="caution">
    <text evidence="2">The sequence shown here is derived from an EMBL/GenBank/DDBJ whole genome shotgun (WGS) entry which is preliminary data.</text>
</comment>